<sequence length="33" mass="4032">MRMLFSYTSYIQHDVKLDLERRGDYASIKKHTK</sequence>
<organism evidence="1 2">
    <name type="scientific">Longibaculum muris</name>
    <dbReference type="NCBI Taxonomy" id="1796628"/>
    <lineage>
        <taxon>Bacteria</taxon>
        <taxon>Bacillati</taxon>
        <taxon>Bacillota</taxon>
        <taxon>Erysipelotrichia</taxon>
        <taxon>Erysipelotrichales</taxon>
        <taxon>Coprobacillaceae</taxon>
        <taxon>Longibaculum</taxon>
    </lineage>
</organism>
<dbReference type="EMBL" id="SMCQ01000001">
    <property type="protein sequence ID" value="TCW02925.1"/>
    <property type="molecule type" value="Genomic_DNA"/>
</dbReference>
<keyword evidence="2" id="KW-1185">Reference proteome</keyword>
<name>A0A4R3Z947_9FIRM</name>
<protein>
    <submittedName>
        <fullName evidence="1">Uncharacterized protein</fullName>
    </submittedName>
</protein>
<evidence type="ECO:0000313" key="2">
    <source>
        <dbReference type="Proteomes" id="UP000295515"/>
    </source>
</evidence>
<proteinExistence type="predicted"/>
<reference evidence="1 2" key="1">
    <citation type="submission" date="2019-03" db="EMBL/GenBank/DDBJ databases">
        <title>Genomic Encyclopedia of Type Strains, Phase IV (KMG-IV): sequencing the most valuable type-strain genomes for metagenomic binning, comparative biology and taxonomic classification.</title>
        <authorList>
            <person name="Goeker M."/>
        </authorList>
    </citation>
    <scope>NUCLEOTIDE SEQUENCE [LARGE SCALE GENOMIC DNA]</scope>
    <source>
        <strain evidence="1 2">DSM 29487</strain>
    </source>
</reference>
<accession>A0A4R3Z947</accession>
<dbReference type="AlphaFoldDB" id="A0A4R3Z947"/>
<dbReference type="Proteomes" id="UP000295515">
    <property type="component" value="Unassembled WGS sequence"/>
</dbReference>
<comment type="caution">
    <text evidence="1">The sequence shown here is derived from an EMBL/GenBank/DDBJ whole genome shotgun (WGS) entry which is preliminary data.</text>
</comment>
<gene>
    <name evidence="1" type="ORF">EDD60_101229</name>
</gene>
<evidence type="ECO:0000313" key="1">
    <source>
        <dbReference type="EMBL" id="TCW02925.1"/>
    </source>
</evidence>